<evidence type="ECO:0000256" key="1">
    <source>
        <dbReference type="ARBA" id="ARBA00006226"/>
    </source>
</evidence>
<dbReference type="AlphaFoldDB" id="A0AA37UZB7"/>
<sequence length="276" mass="29929">MSDENRTWSAELSPGAVRGLGKLPHKVAAAMAEFVTAVLPTDPYRMSKPLRFALDGWRVARRGDYRVTFHAVDDRHVLYVGRVEHRAHLYRLQKIVTVTEGGGMSAEGSGLLANSMEAITRASDELDAARAYVGLDIAPRTPAASTARTSIVGDIAKARRRIGTIRRGLADALETESAGPYVPTGGPRQPLWRMAEVIYPTDMFLHCMEAIVRAQHELDGARAYLTVGISTATPAAAEALSVVSRELDEAIRLAEAVRRDLNEALQAEASAPCGER</sequence>
<accession>A0AA37UZB7</accession>
<protein>
    <submittedName>
        <fullName evidence="3">Uncharacterized protein</fullName>
    </submittedName>
</protein>
<dbReference type="PANTHER" id="PTHR35601:SF1">
    <property type="entry name" value="TOXIN RELE"/>
    <property type="match status" value="1"/>
</dbReference>
<dbReference type="InterPro" id="IPR007712">
    <property type="entry name" value="RelE/ParE_toxin"/>
</dbReference>
<dbReference type="InterPro" id="IPR035093">
    <property type="entry name" value="RelE/ParE_toxin_dom_sf"/>
</dbReference>
<dbReference type="Proteomes" id="UP001165663">
    <property type="component" value="Unassembled WGS sequence"/>
</dbReference>
<evidence type="ECO:0000256" key="2">
    <source>
        <dbReference type="ARBA" id="ARBA00022649"/>
    </source>
</evidence>
<dbReference type="Pfam" id="PF05016">
    <property type="entry name" value="ParE_toxin"/>
    <property type="match status" value="1"/>
</dbReference>
<evidence type="ECO:0000313" key="3">
    <source>
        <dbReference type="EMBL" id="GLB85711.1"/>
    </source>
</evidence>
<gene>
    <name evidence="3" type="ORF">SRL2020028_49670</name>
</gene>
<name>A0AA37UZB7_9MYCO</name>
<evidence type="ECO:0000313" key="4">
    <source>
        <dbReference type="Proteomes" id="UP001165663"/>
    </source>
</evidence>
<dbReference type="Gene3D" id="3.30.2310.20">
    <property type="entry name" value="RelE-like"/>
    <property type="match status" value="1"/>
</dbReference>
<organism evidence="3 4">
    <name type="scientific">Mycobacterium kiyosense</name>
    <dbReference type="NCBI Taxonomy" id="2871094"/>
    <lineage>
        <taxon>Bacteria</taxon>
        <taxon>Bacillati</taxon>
        <taxon>Actinomycetota</taxon>
        <taxon>Actinomycetes</taxon>
        <taxon>Mycobacteriales</taxon>
        <taxon>Mycobacteriaceae</taxon>
        <taxon>Mycobacterium</taxon>
    </lineage>
</organism>
<comment type="caution">
    <text evidence="3">The sequence shown here is derived from an EMBL/GenBank/DDBJ whole genome shotgun (WGS) entry which is preliminary data.</text>
</comment>
<reference evidence="3" key="1">
    <citation type="submission" date="2022-07" db="EMBL/GenBank/DDBJ databases">
        <title>Mycobacterium kiyosense sp. nov., scotochromogenic slow-glowing species isolated from respiratory specimens.</title>
        <authorList>
            <person name="Fukano H."/>
            <person name="Kazumi Y."/>
            <person name="Sakagami N."/>
            <person name="Ato M."/>
            <person name="Mitarai S."/>
            <person name="Hoshino Y."/>
        </authorList>
    </citation>
    <scope>NUCLEOTIDE SEQUENCE</scope>
    <source>
        <strain evidence="3">SRL2020-028</strain>
    </source>
</reference>
<dbReference type="SUPFAM" id="SSF143011">
    <property type="entry name" value="RelE-like"/>
    <property type="match status" value="1"/>
</dbReference>
<proteinExistence type="inferred from homology"/>
<keyword evidence="2" id="KW-1277">Toxin-antitoxin system</keyword>
<dbReference type="PANTHER" id="PTHR35601">
    <property type="entry name" value="TOXIN RELE"/>
    <property type="match status" value="1"/>
</dbReference>
<dbReference type="EMBL" id="BRXE01000096">
    <property type="protein sequence ID" value="GLB85711.1"/>
    <property type="molecule type" value="Genomic_DNA"/>
</dbReference>
<comment type="similarity">
    <text evidence="1">Belongs to the RelE toxin family.</text>
</comment>
<dbReference type="RefSeq" id="WP_139805609.1">
    <property type="nucleotide sequence ID" value="NZ_BRXE01000096.1"/>
</dbReference>